<sequence>MTTVESLRAVFDLLEAAGASGDVDLLEWSRWGDTYSAVVWFDSCASATAACRKIAPLGFDVSRIHEHDLMADVVEAWTGPVPEILFRHTHEPGETCATEAGAS</sequence>
<dbReference type="GeneID" id="29066291"/>
<protein>
    <submittedName>
        <fullName evidence="1">Uncharacterized protein</fullName>
    </submittedName>
</protein>
<keyword evidence="2" id="KW-1185">Reference proteome</keyword>
<evidence type="ECO:0000313" key="1">
    <source>
        <dbReference type="EMBL" id="ANH49909.1"/>
    </source>
</evidence>
<reference evidence="1 2" key="1">
    <citation type="submission" date="2016-05" db="EMBL/GenBank/DDBJ databases">
        <title>Dynamic interactions between prophages, induce lysis in Propionibacterium acnes.</title>
        <authorList>
            <person name="Brown T.L."/>
            <person name="Tucci J."/>
            <person name="Dyson Z.A."/>
            <person name="Petrovski S."/>
        </authorList>
    </citation>
    <scope>NUCLEOTIDE SEQUENCE [LARGE SCALE GENOMIC DNA]</scope>
</reference>
<evidence type="ECO:0000313" key="2">
    <source>
        <dbReference type="Proteomes" id="UP000204227"/>
    </source>
</evidence>
<dbReference type="RefSeq" id="YP_009287719.1">
    <property type="nucleotide sequence ID" value="NC_031076.1"/>
</dbReference>
<proteinExistence type="predicted"/>
<name>A0A173G9U1_9CAUD</name>
<accession>A0A173G9U1</accession>
<dbReference type="EMBL" id="KU984979">
    <property type="protein sequence ID" value="ANH49909.1"/>
    <property type="molecule type" value="Genomic_DNA"/>
</dbReference>
<dbReference type="Proteomes" id="UP000204227">
    <property type="component" value="Segment"/>
</dbReference>
<organism evidence="1 2">
    <name type="scientific">Propionibacterium phage PFR1</name>
    <dbReference type="NCBI Taxonomy" id="1838137"/>
    <lineage>
        <taxon>Viruses</taxon>
        <taxon>Duplodnaviria</taxon>
        <taxon>Heunggongvirae</taxon>
        <taxon>Uroviricota</taxon>
        <taxon>Caudoviricetes</taxon>
        <taxon>Pulverervirus</taxon>
        <taxon>Pulverervirus PFR1</taxon>
    </lineage>
</organism>
<gene>
    <name evidence="1" type="ORF">PFR_43</name>
</gene>
<dbReference type="KEGG" id="vg:29066291"/>